<dbReference type="OrthoDB" id="2679393at2"/>
<dbReference type="Proteomes" id="UP000245380">
    <property type="component" value="Unassembled WGS sequence"/>
</dbReference>
<dbReference type="RefSeq" id="WP_109431815.1">
    <property type="nucleotide sequence ID" value="NZ_MPDK01000062.1"/>
</dbReference>
<name>A0A2U3CVK1_SULT2</name>
<gene>
    <name evidence="1" type="ORF">BM613_14010</name>
</gene>
<keyword evidence="2" id="KW-1185">Reference proteome</keyword>
<comment type="caution">
    <text evidence="1">The sequence shown here is derived from an EMBL/GenBank/DDBJ whole genome shotgun (WGS) entry which is preliminary data.</text>
</comment>
<sequence>MTCNYYGKPSYSTFWNDYSSYISQAASGTNVPQSAIASQWYDEWGIPINNPANQTSSFGYCYGSTCGSFPYFCSLSDGVNAYIDQVNYSYNGGSNAWTDIFGQQVNWSGAYQNGYPGGLSKTSVETDGGCYVTANSVHYYGLGDTPNPPSSGQLAYYREQGAQASMEAMGASPWDAGHYMNCGESEPGIKLINIASNSGWLSSYSYV</sequence>
<evidence type="ECO:0000313" key="2">
    <source>
        <dbReference type="Proteomes" id="UP000245380"/>
    </source>
</evidence>
<dbReference type="AlphaFoldDB" id="A0A2U3CVK1"/>
<reference evidence="1 2" key="1">
    <citation type="submission" date="2016-11" db="EMBL/GenBank/DDBJ databases">
        <title>Comparative genomics of Acidibacillus ferroxidans species.</title>
        <authorList>
            <person name="Oliveira G."/>
            <person name="Nunes G."/>
            <person name="Oliveira R."/>
            <person name="Araujo F."/>
            <person name="Salim A."/>
            <person name="Scholte L."/>
            <person name="Morais D."/>
            <person name="Nancucheo I."/>
            <person name="Johnson D.B."/>
            <person name="Grail B."/>
            <person name="Bittencourt J."/>
            <person name="Valadares R."/>
        </authorList>
    </citation>
    <scope>NUCLEOTIDE SEQUENCE [LARGE SCALE GENOMIC DNA]</scope>
    <source>
        <strain evidence="1 2">Y002</strain>
    </source>
</reference>
<evidence type="ECO:0000313" key="1">
    <source>
        <dbReference type="EMBL" id="PWI53047.1"/>
    </source>
</evidence>
<proteinExistence type="predicted"/>
<organism evidence="1 2">
    <name type="scientific">Sulfoacidibacillus thermotolerans</name>
    <name type="common">Acidibacillus sulfuroxidans</name>
    <dbReference type="NCBI Taxonomy" id="1765684"/>
    <lineage>
        <taxon>Bacteria</taxon>
        <taxon>Bacillati</taxon>
        <taxon>Bacillota</taxon>
        <taxon>Bacilli</taxon>
        <taxon>Bacillales</taxon>
        <taxon>Alicyclobacillaceae</taxon>
        <taxon>Sulfoacidibacillus</taxon>
    </lineage>
</organism>
<accession>A0A2U3CVK1</accession>
<dbReference type="EMBL" id="MPDK01000062">
    <property type="protein sequence ID" value="PWI53047.1"/>
    <property type="molecule type" value="Genomic_DNA"/>
</dbReference>
<protein>
    <submittedName>
        <fullName evidence="1">Uncharacterized protein</fullName>
    </submittedName>
</protein>